<dbReference type="RefSeq" id="XP_007401036.1">
    <property type="nucleotide sequence ID" value="XM_007400974.1"/>
</dbReference>
<evidence type="ECO:0000256" key="1">
    <source>
        <dbReference type="SAM" id="MobiDB-lite"/>
    </source>
</evidence>
<evidence type="ECO:0000256" key="2">
    <source>
        <dbReference type="SAM" id="Phobius"/>
    </source>
</evidence>
<feature type="compositionally biased region" description="Basic and acidic residues" evidence="1">
    <location>
        <begin position="229"/>
        <end position="239"/>
    </location>
</feature>
<dbReference type="Proteomes" id="UP000008370">
    <property type="component" value="Unassembled WGS sequence"/>
</dbReference>
<dbReference type="HOGENOM" id="CLU_970123_0_0_1"/>
<feature type="transmembrane region" description="Helical" evidence="2">
    <location>
        <begin position="52"/>
        <end position="78"/>
    </location>
</feature>
<feature type="region of interest" description="Disordered" evidence="1">
    <location>
        <begin position="144"/>
        <end position="184"/>
    </location>
</feature>
<evidence type="ECO:0000313" key="4">
    <source>
        <dbReference type="Proteomes" id="UP000008370"/>
    </source>
</evidence>
<name>K5VVE7_PHACS</name>
<organism evidence="3 4">
    <name type="scientific">Phanerochaete carnosa (strain HHB-10118-sp)</name>
    <name type="common">White-rot fungus</name>
    <name type="synonym">Peniophora carnosa</name>
    <dbReference type="NCBI Taxonomy" id="650164"/>
    <lineage>
        <taxon>Eukaryota</taxon>
        <taxon>Fungi</taxon>
        <taxon>Dikarya</taxon>
        <taxon>Basidiomycota</taxon>
        <taxon>Agaricomycotina</taxon>
        <taxon>Agaricomycetes</taxon>
        <taxon>Polyporales</taxon>
        <taxon>Phanerochaetaceae</taxon>
        <taxon>Phanerochaete</taxon>
    </lineage>
</organism>
<feature type="region of interest" description="Disordered" evidence="1">
    <location>
        <begin position="227"/>
        <end position="248"/>
    </location>
</feature>
<keyword evidence="4" id="KW-1185">Reference proteome</keyword>
<feature type="compositionally biased region" description="Polar residues" evidence="1">
    <location>
        <begin position="160"/>
        <end position="179"/>
    </location>
</feature>
<dbReference type="InParanoid" id="K5VVE7"/>
<gene>
    <name evidence="3" type="ORF">PHACADRAFT_188274</name>
</gene>
<dbReference type="EMBL" id="JH930478">
    <property type="protein sequence ID" value="EKM50775.1"/>
    <property type="molecule type" value="Genomic_DNA"/>
</dbReference>
<dbReference type="OrthoDB" id="10665829at2759"/>
<keyword evidence="2" id="KW-0472">Membrane</keyword>
<dbReference type="KEGG" id="pco:PHACADRAFT_188274"/>
<dbReference type="GeneID" id="18910483"/>
<protein>
    <submittedName>
        <fullName evidence="3">Uncharacterized protein</fullName>
    </submittedName>
</protein>
<proteinExistence type="predicted"/>
<accession>K5VVE7</accession>
<keyword evidence="2" id="KW-0812">Transmembrane</keyword>
<evidence type="ECO:0000313" key="3">
    <source>
        <dbReference type="EMBL" id="EKM50775.1"/>
    </source>
</evidence>
<keyword evidence="2" id="KW-1133">Transmembrane helix</keyword>
<reference evidence="3 4" key="1">
    <citation type="journal article" date="2012" name="BMC Genomics">
        <title>Comparative genomics of the white-rot fungi, Phanerochaete carnosa and P. chrysosporium, to elucidate the genetic basis of the distinct wood types they colonize.</title>
        <authorList>
            <person name="Suzuki H."/>
            <person name="MacDonald J."/>
            <person name="Syed K."/>
            <person name="Salamov A."/>
            <person name="Hori C."/>
            <person name="Aerts A."/>
            <person name="Henrissat B."/>
            <person name="Wiebenga A."/>
            <person name="vanKuyk P.A."/>
            <person name="Barry K."/>
            <person name="Lindquist E."/>
            <person name="LaButti K."/>
            <person name="Lapidus A."/>
            <person name="Lucas S."/>
            <person name="Coutinho P."/>
            <person name="Gong Y."/>
            <person name="Samejima M."/>
            <person name="Mahadevan R."/>
            <person name="Abou-Zaid M."/>
            <person name="de Vries R.P."/>
            <person name="Igarashi K."/>
            <person name="Yadav J.S."/>
            <person name="Grigoriev I.V."/>
            <person name="Master E.R."/>
        </authorList>
    </citation>
    <scope>NUCLEOTIDE SEQUENCE [LARGE SCALE GENOMIC DNA]</scope>
    <source>
        <strain evidence="3 4">HHB-10118-sp</strain>
    </source>
</reference>
<dbReference type="AlphaFoldDB" id="K5VVE7"/>
<sequence length="287" mass="30788">MSTYLPASTPTSTSTLSGIVRCVDAFGISAETTEPLSGALFSVEGSTSSMKAAIIAAVIGAGTSALLVVLLVLVVVLLRRTKAKKVALGKQNDISYAYLSDNSLDVEKGATQDDKDDSVIDISAHSSPVEPEESGTRWLHALPSPRTSVRHSQPPPYRSRQGSAATTNGHTTVTPSPLTHTDVPPAELTRRPSQMGIDVRFHRPFNVRSHVPPSKVSLSPLEVAVTPEPADRLPDDTPDPRSPLDPSLLDPSLEFTELWLGYEQDIADHSRGHRSYSSTAVTSYFSH</sequence>